<accession>A0A127FDB9</accession>
<dbReference type="SUPFAM" id="SSF53323">
    <property type="entry name" value="Pyruvate-ferredoxin oxidoreductase, PFOR, domain III"/>
    <property type="match status" value="1"/>
</dbReference>
<keyword evidence="5" id="KW-1185">Reference proteome</keyword>
<dbReference type="AlphaFoldDB" id="A0A127FDB9"/>
<dbReference type="FunFam" id="3.40.50.970:FF:000022">
    <property type="entry name" value="2-oxoglutarate ferredoxin oxidoreductase alpha subunit"/>
    <property type="match status" value="1"/>
</dbReference>
<dbReference type="InterPro" id="IPR050722">
    <property type="entry name" value="Pyruvate:ferred/Flavod_OxRd"/>
</dbReference>
<dbReference type="PANTHER" id="PTHR32154">
    <property type="entry name" value="PYRUVATE-FLAVODOXIN OXIDOREDUCTASE-RELATED"/>
    <property type="match status" value="1"/>
</dbReference>
<evidence type="ECO:0000259" key="3">
    <source>
        <dbReference type="Pfam" id="PF01855"/>
    </source>
</evidence>
<dbReference type="Gene3D" id="3.40.920.10">
    <property type="entry name" value="Pyruvate-ferredoxin oxidoreductase, PFOR, domain III"/>
    <property type="match status" value="1"/>
</dbReference>
<dbReference type="InterPro" id="IPR002880">
    <property type="entry name" value="Pyrv_Fd/Flavodoxin_OxRdtase_N"/>
</dbReference>
<dbReference type="RefSeq" id="WP_066922391.1">
    <property type="nucleotide sequence ID" value="NZ_CP011971.1"/>
</dbReference>
<dbReference type="SUPFAM" id="SSF52922">
    <property type="entry name" value="TK C-terminal domain-like"/>
    <property type="match status" value="1"/>
</dbReference>
<dbReference type="CDD" id="cd07034">
    <property type="entry name" value="TPP_PYR_PFOR_IOR-alpha_like"/>
    <property type="match status" value="1"/>
</dbReference>
<name>A0A127FDB9_STEDE</name>
<dbReference type="GO" id="GO:0047553">
    <property type="term" value="F:2-oxoglutarate synthase activity"/>
    <property type="evidence" value="ECO:0007669"/>
    <property type="project" value="UniProtKB-EC"/>
</dbReference>
<feature type="domain" description="Pyruvate flavodoxin/ferredoxin oxidoreductase pyrimidine binding" evidence="3">
    <location>
        <begin position="224"/>
        <end position="387"/>
    </location>
</feature>
<dbReference type="NCBIfam" id="TIGR03710">
    <property type="entry name" value="OAFO_sf"/>
    <property type="match status" value="1"/>
</dbReference>
<evidence type="ECO:0000259" key="2">
    <source>
        <dbReference type="Pfam" id="PF01558"/>
    </source>
</evidence>
<gene>
    <name evidence="4" type="ORF">ACG33_14965</name>
</gene>
<dbReference type="InterPro" id="IPR019752">
    <property type="entry name" value="Pyrv/ketoisovalerate_OxRed_cat"/>
</dbReference>
<dbReference type="KEGG" id="sdf:ACG33_14965"/>
<dbReference type="Gene3D" id="3.40.50.920">
    <property type="match status" value="1"/>
</dbReference>
<dbReference type="Proteomes" id="UP000070250">
    <property type="component" value="Chromosome"/>
</dbReference>
<sequence length="625" mass="69140">MPHPQDSQNRINDFVVKLANVNGTGSASANTLVMKSIFRMGIPVIGKNYFPSNIQGLPTWYEIRVTREGHAARSSRVDLMVAMNAETYAKDVKDVSAGGYLIFDSTWPRPMLLKRDDITILGAPLARMCNETFQGVRSRILLKNIMYAGLLGALLDIDLQIMRTLLGESYANKKALLDSNIQALEIGYNYAKEHFTCPLPLRLEPMDKTSNHILIDGNTAAGLGCLYAGATVGAWYPITPSTSIMDTFKSFCQKWRVDAQTGENDFVIVQCEDELAAIGAVIGASWNGARAFTPTSGPGISLMNEFIGLAYYAEIPAVIMDVQRVGPSTGMPTRTQQCDLMLAAYASHGDTRHVLLFPSNPEECFYLSVQAFDLAERLQTPVFLMSDLDIGMNDWMCTNLAWDDEYQPDRGKVLSKEQIEKLDKFYRFFDHDGDAIPYRTLPGVHPKGAYFTRGSGHNQYGGYTEDATEYQIVVDRLKRKFDTAKTLVPEAVLTGDGTHATGIISLGSCDGAIQEALTLLERQGIQLDYLRVRAFPFGEDVEAFLAAHSLVFVVEQNRDAQFKSLLTLETRVEKEKLSSILYYSGLPMASDVVVDGILAELGRRQHPSVGGKRPSPVIKLQPSFT</sequence>
<dbReference type="Gene3D" id="3.40.50.970">
    <property type="match status" value="1"/>
</dbReference>
<reference evidence="4 5" key="1">
    <citation type="submission" date="2015-06" db="EMBL/GenBank/DDBJ databases">
        <title>A Comprehensive Approach to Explore the Metabolic and Phylogenetic Diversity of Bacterial Steroid Degradation in the Environment: Testosterone as an Example.</title>
        <authorList>
            <person name="Yang F.-C."/>
            <person name="Chen Y.-L."/>
            <person name="Yu C.-P."/>
            <person name="Tang S.-L."/>
            <person name="Wang P.-H."/>
            <person name="Ismail W."/>
            <person name="Wang C.-H."/>
            <person name="Yang C.-Y."/>
            <person name="Chiang Y.-R."/>
        </authorList>
    </citation>
    <scope>NUCLEOTIDE SEQUENCE [LARGE SCALE GENOMIC DNA]</scope>
    <source>
        <strain evidence="4 5">DSM 18526</strain>
    </source>
</reference>
<feature type="domain" description="Pyruvate/ketoisovalerate oxidoreductase catalytic" evidence="2">
    <location>
        <begin position="23"/>
        <end position="188"/>
    </location>
</feature>
<proteinExistence type="predicted"/>
<keyword evidence="1 4" id="KW-0560">Oxidoreductase</keyword>
<evidence type="ECO:0000313" key="4">
    <source>
        <dbReference type="EMBL" id="AMN48374.1"/>
    </source>
</evidence>
<dbReference type="Pfam" id="PF01855">
    <property type="entry name" value="POR_N"/>
    <property type="match status" value="1"/>
</dbReference>
<dbReference type="EC" id="1.2.7.3" evidence="4"/>
<protein>
    <submittedName>
        <fullName evidence="4">2-oxoglutarate ferredoxin oxidoreductase subunit alpha</fullName>
        <ecNumber evidence="4">1.2.7.3</ecNumber>
    </submittedName>
</protein>
<dbReference type="OrthoDB" id="9794954at2"/>
<dbReference type="InterPro" id="IPR002869">
    <property type="entry name" value="Pyrv_flavodox_OxRed_cen"/>
</dbReference>
<evidence type="ECO:0000256" key="1">
    <source>
        <dbReference type="ARBA" id="ARBA00023002"/>
    </source>
</evidence>
<dbReference type="InterPro" id="IPR022367">
    <property type="entry name" value="2-oxoacid/accept_OxRdtase_asu"/>
</dbReference>
<organism evidence="4 5">
    <name type="scientific">Steroidobacter denitrificans</name>
    <dbReference type="NCBI Taxonomy" id="465721"/>
    <lineage>
        <taxon>Bacteria</taxon>
        <taxon>Pseudomonadati</taxon>
        <taxon>Pseudomonadota</taxon>
        <taxon>Gammaproteobacteria</taxon>
        <taxon>Steroidobacterales</taxon>
        <taxon>Steroidobacteraceae</taxon>
        <taxon>Steroidobacter</taxon>
    </lineage>
</organism>
<dbReference type="PANTHER" id="PTHR32154:SF29">
    <property type="entry name" value="BLR6743 PROTEIN"/>
    <property type="match status" value="1"/>
</dbReference>
<evidence type="ECO:0000313" key="5">
    <source>
        <dbReference type="Proteomes" id="UP000070250"/>
    </source>
</evidence>
<dbReference type="PATRIC" id="fig|465721.4.peg.3198"/>
<dbReference type="EMBL" id="CP011971">
    <property type="protein sequence ID" value="AMN48374.1"/>
    <property type="molecule type" value="Genomic_DNA"/>
</dbReference>
<dbReference type="Pfam" id="PF01558">
    <property type="entry name" value="POR"/>
    <property type="match status" value="1"/>
</dbReference>
<dbReference type="GO" id="GO:0006979">
    <property type="term" value="P:response to oxidative stress"/>
    <property type="evidence" value="ECO:0007669"/>
    <property type="project" value="TreeGrafter"/>
</dbReference>
<dbReference type="InterPro" id="IPR029061">
    <property type="entry name" value="THDP-binding"/>
</dbReference>
<dbReference type="InterPro" id="IPR009014">
    <property type="entry name" value="Transketo_C/PFOR_II"/>
</dbReference>
<dbReference type="SUPFAM" id="SSF52518">
    <property type="entry name" value="Thiamin diphosphate-binding fold (THDP-binding)"/>
    <property type="match status" value="1"/>
</dbReference>
<dbReference type="STRING" id="465721.ACG33_14965"/>